<name>A0A3S1BVV2_ANAVA</name>
<evidence type="ECO:0000259" key="6">
    <source>
        <dbReference type="Pfam" id="PF01370"/>
    </source>
</evidence>
<evidence type="ECO:0000256" key="5">
    <source>
        <dbReference type="ARBA" id="ARBA00033067"/>
    </source>
</evidence>
<protein>
    <recommendedName>
        <fullName evidence="3">UDP-glucose 4-epimerase</fullName>
    </recommendedName>
    <alternativeName>
        <fullName evidence="5">Galactowaldenase</fullName>
    </alternativeName>
    <alternativeName>
        <fullName evidence="4">UDP-galactose 4-epimerase</fullName>
    </alternativeName>
</protein>
<organism evidence="7 8">
    <name type="scientific">Trichormus variabilis SAG 1403-4b</name>
    <dbReference type="NCBI Taxonomy" id="447716"/>
    <lineage>
        <taxon>Bacteria</taxon>
        <taxon>Bacillati</taxon>
        <taxon>Cyanobacteriota</taxon>
        <taxon>Cyanophyceae</taxon>
        <taxon>Nostocales</taxon>
        <taxon>Nostocaceae</taxon>
        <taxon>Trichormus</taxon>
    </lineage>
</organism>
<dbReference type="EMBL" id="RSCM01000025">
    <property type="protein sequence ID" value="RUS92637.1"/>
    <property type="molecule type" value="Genomic_DNA"/>
</dbReference>
<dbReference type="AlphaFoldDB" id="A0A3S1BVV2"/>
<dbReference type="GO" id="GO:0033499">
    <property type="term" value="P:galactose catabolic process via UDP-galactose, Leloir pathway"/>
    <property type="evidence" value="ECO:0007669"/>
    <property type="project" value="TreeGrafter"/>
</dbReference>
<evidence type="ECO:0000313" key="8">
    <source>
        <dbReference type="Proteomes" id="UP000276103"/>
    </source>
</evidence>
<proteinExistence type="inferred from homology"/>
<evidence type="ECO:0000313" key="7">
    <source>
        <dbReference type="EMBL" id="RUS92637.1"/>
    </source>
</evidence>
<feature type="domain" description="NAD-dependent epimerase/dehydratase" evidence="6">
    <location>
        <begin position="8"/>
        <end position="65"/>
    </location>
</feature>
<reference evidence="7 8" key="1">
    <citation type="journal article" date="2019" name="Genome Biol. Evol.">
        <title>Day and night: Metabolic profiles and evolutionary relationships of six axenic non-marine cyanobacteria.</title>
        <authorList>
            <person name="Will S.E."/>
            <person name="Henke P."/>
            <person name="Boedeker C."/>
            <person name="Huang S."/>
            <person name="Brinkmann H."/>
            <person name="Rohde M."/>
            <person name="Jarek M."/>
            <person name="Friedl T."/>
            <person name="Seufert S."/>
            <person name="Schumacher M."/>
            <person name="Overmann J."/>
            <person name="Neumann-Schaal M."/>
            <person name="Petersen J."/>
        </authorList>
    </citation>
    <scope>NUCLEOTIDE SEQUENCE [LARGE SCALE GENOMIC DNA]</scope>
    <source>
        <strain evidence="7 8">SAG 1403-4b</strain>
    </source>
</reference>
<dbReference type="PANTHER" id="PTHR43725:SF53">
    <property type="entry name" value="UDP-ARABINOSE 4-EPIMERASE 1"/>
    <property type="match status" value="1"/>
</dbReference>
<dbReference type="SUPFAM" id="SSF51735">
    <property type="entry name" value="NAD(P)-binding Rossmann-fold domains"/>
    <property type="match status" value="1"/>
</dbReference>
<dbReference type="PANTHER" id="PTHR43725">
    <property type="entry name" value="UDP-GLUCOSE 4-EPIMERASE"/>
    <property type="match status" value="1"/>
</dbReference>
<comment type="caution">
    <text evidence="7">The sequence shown here is derived from an EMBL/GenBank/DDBJ whole genome shotgun (WGS) entry which is preliminary data.</text>
</comment>
<keyword evidence="8" id="KW-1185">Reference proteome</keyword>
<evidence type="ECO:0000256" key="3">
    <source>
        <dbReference type="ARBA" id="ARBA00018569"/>
    </source>
</evidence>
<dbReference type="InterPro" id="IPR036291">
    <property type="entry name" value="NAD(P)-bd_dom_sf"/>
</dbReference>
<evidence type="ECO:0000256" key="4">
    <source>
        <dbReference type="ARBA" id="ARBA00031367"/>
    </source>
</evidence>
<evidence type="ECO:0000256" key="2">
    <source>
        <dbReference type="ARBA" id="ARBA00007637"/>
    </source>
</evidence>
<dbReference type="InterPro" id="IPR001509">
    <property type="entry name" value="Epimerase_deHydtase"/>
</dbReference>
<accession>A0A3S1BVV2</accession>
<evidence type="ECO:0000256" key="1">
    <source>
        <dbReference type="ARBA" id="ARBA00004947"/>
    </source>
</evidence>
<sequence>MSAGKPTILVTGGAGYIGSHAVLALVKAGYQVVILDNLVYGHRDLVEKVLQVELIEGDIGRSPTVRSSI</sequence>
<dbReference type="Gene3D" id="3.40.50.720">
    <property type="entry name" value="NAD(P)-binding Rossmann-like Domain"/>
    <property type="match status" value="1"/>
</dbReference>
<dbReference type="Pfam" id="PF01370">
    <property type="entry name" value="Epimerase"/>
    <property type="match status" value="1"/>
</dbReference>
<comment type="pathway">
    <text evidence="1">Carbohydrate metabolism; galactose metabolism.</text>
</comment>
<gene>
    <name evidence="7" type="ORF">DSM107003_49090</name>
</gene>
<comment type="similarity">
    <text evidence="2">Belongs to the NAD(P)-dependent epimerase/dehydratase family.</text>
</comment>
<dbReference type="Proteomes" id="UP000276103">
    <property type="component" value="Unassembled WGS sequence"/>
</dbReference>